<gene>
    <name evidence="1" type="ORF">BN869_000010518_1</name>
</gene>
<protein>
    <submittedName>
        <fullName evidence="1">Uncharacterized protein</fullName>
    </submittedName>
</protein>
<dbReference type="AlphaFoldDB" id="A0A0B7KHV9"/>
<name>A0A0B7KHV9_BIOOC</name>
<reference evidence="1" key="1">
    <citation type="submission" date="2015-01" db="EMBL/GenBank/DDBJ databases">
        <authorList>
            <person name="Durling Mikael"/>
        </authorList>
    </citation>
    <scope>NUCLEOTIDE SEQUENCE</scope>
</reference>
<proteinExistence type="predicted"/>
<dbReference type="EMBL" id="CDPU01000042">
    <property type="protein sequence ID" value="CEO54460.1"/>
    <property type="molecule type" value="Genomic_DNA"/>
</dbReference>
<organism evidence="1">
    <name type="scientific">Bionectria ochroleuca</name>
    <name type="common">Gliocladium roseum</name>
    <dbReference type="NCBI Taxonomy" id="29856"/>
    <lineage>
        <taxon>Eukaryota</taxon>
        <taxon>Fungi</taxon>
        <taxon>Dikarya</taxon>
        <taxon>Ascomycota</taxon>
        <taxon>Pezizomycotina</taxon>
        <taxon>Sordariomycetes</taxon>
        <taxon>Hypocreomycetidae</taxon>
        <taxon>Hypocreales</taxon>
        <taxon>Bionectriaceae</taxon>
        <taxon>Clonostachys</taxon>
    </lineage>
</organism>
<sequence>MAGQMPPCRSIRVKNNIPTQPNWSCVLSQPDELKASTSTTRSLYQATWPCNVLSAIENNIENSRIPWLLLH</sequence>
<accession>A0A0B7KHV9</accession>
<evidence type="ECO:0000313" key="1">
    <source>
        <dbReference type="EMBL" id="CEO54460.1"/>
    </source>
</evidence>